<comment type="pathway">
    <text evidence="1">Pyrimidine metabolism; UMP biosynthesis via de novo pathway; UMP from orotate: step 2/2.</text>
</comment>
<evidence type="ECO:0000256" key="4">
    <source>
        <dbReference type="ARBA" id="ARBA00022975"/>
    </source>
</evidence>
<dbReference type="GO" id="GO:0044205">
    <property type="term" value="P:'de novo' UMP biosynthetic process"/>
    <property type="evidence" value="ECO:0007669"/>
    <property type="project" value="UniProtKB-UniPathway"/>
</dbReference>
<dbReference type="Proteomes" id="UP000244450">
    <property type="component" value="Unassembled WGS sequence"/>
</dbReference>
<keyword evidence="3" id="KW-0210">Decarboxylase</keyword>
<dbReference type="Pfam" id="PF00215">
    <property type="entry name" value="OMPdecase"/>
    <property type="match status" value="1"/>
</dbReference>
<comment type="similarity">
    <text evidence="2">Belongs to the OMP decarboxylase family. Type 2 subfamily.</text>
</comment>
<dbReference type="PANTHER" id="PTHR43375:SF1">
    <property type="entry name" value="OROTIDINE 5'-PHOSPHATE DECARBOXYLASE"/>
    <property type="match status" value="1"/>
</dbReference>
<feature type="domain" description="Orotidine 5'-phosphate decarboxylase" evidence="8">
    <location>
        <begin position="16"/>
        <end position="252"/>
    </location>
</feature>
<evidence type="ECO:0000256" key="7">
    <source>
        <dbReference type="NCBIfam" id="TIGR02127"/>
    </source>
</evidence>
<reference evidence="9 10" key="1">
    <citation type="submission" date="2018-04" db="EMBL/GenBank/DDBJ databases">
        <title>Chitinophaga fuyangensis sp. nov., isolated from soil in a chemical factory.</title>
        <authorList>
            <person name="Chen K."/>
        </authorList>
    </citation>
    <scope>NUCLEOTIDE SEQUENCE [LARGE SCALE GENOMIC DNA]</scope>
    <source>
        <strain evidence="9 10">LY-1</strain>
    </source>
</reference>
<dbReference type="PROSITE" id="PS00156">
    <property type="entry name" value="OMPDECASE"/>
    <property type="match status" value="1"/>
</dbReference>
<dbReference type="PANTHER" id="PTHR43375">
    <property type="entry name" value="OROTIDINE 5'-PHOSPHATE DECARBOXYLASE"/>
    <property type="match status" value="1"/>
</dbReference>
<dbReference type="SUPFAM" id="SSF51366">
    <property type="entry name" value="Ribulose-phoshate binding barrel"/>
    <property type="match status" value="1"/>
</dbReference>
<sequence length="278" mass="30655">MNRQELVHSIREKQSYLCIGLDTDLHRIPRHLHTHADPVFAFNKAIIDATKDLCVSYKINTAFYECMGIRGWESLQRTIEYIPEGIFTIADAKRGDIGNTATQYAKTFFDTYNFDSVTVAPYMGQDSVTPFLAFTDKWAIMLGLTSNEGSKDFQLQRMEDGEYLYEKVLKTGAGWGTPDNLMFVVGATQTEQIARIRALVPDHFFLVPGVGAQGGDLAEISKRGMNKDCGLLVNVSRGIIYAGNGEDFAADARTAALQYQSEMASLLSSIAPAPAVGV</sequence>
<dbReference type="InterPro" id="IPR013785">
    <property type="entry name" value="Aldolase_TIM"/>
</dbReference>
<dbReference type="InterPro" id="IPR011060">
    <property type="entry name" value="RibuloseP-bd_barrel"/>
</dbReference>
<comment type="catalytic activity">
    <reaction evidence="6">
        <text>orotidine 5'-phosphate + H(+) = UMP + CO2</text>
        <dbReference type="Rhea" id="RHEA:11596"/>
        <dbReference type="ChEBI" id="CHEBI:15378"/>
        <dbReference type="ChEBI" id="CHEBI:16526"/>
        <dbReference type="ChEBI" id="CHEBI:57538"/>
        <dbReference type="ChEBI" id="CHEBI:57865"/>
        <dbReference type="EC" id="4.1.1.23"/>
    </reaction>
</comment>
<gene>
    <name evidence="9" type="primary">pyrF</name>
    <name evidence="9" type="ORF">DCC81_09430</name>
</gene>
<dbReference type="InterPro" id="IPR011995">
    <property type="entry name" value="OMPdecase_type-2"/>
</dbReference>
<name>A0A2T7BPP5_9BACT</name>
<dbReference type="NCBIfam" id="TIGR02127">
    <property type="entry name" value="pyrF_sub2"/>
    <property type="match status" value="1"/>
</dbReference>
<proteinExistence type="inferred from homology"/>
<evidence type="ECO:0000313" key="9">
    <source>
        <dbReference type="EMBL" id="PUZ29643.1"/>
    </source>
</evidence>
<evidence type="ECO:0000259" key="8">
    <source>
        <dbReference type="SMART" id="SM00934"/>
    </source>
</evidence>
<dbReference type="AlphaFoldDB" id="A0A2T7BPP5"/>
<dbReference type="RefSeq" id="WP_108686280.1">
    <property type="nucleotide sequence ID" value="NZ_QCYK01000001.1"/>
</dbReference>
<keyword evidence="5" id="KW-0456">Lyase</keyword>
<evidence type="ECO:0000313" key="10">
    <source>
        <dbReference type="Proteomes" id="UP000244450"/>
    </source>
</evidence>
<dbReference type="EMBL" id="QCYK01000001">
    <property type="protein sequence ID" value="PUZ29643.1"/>
    <property type="molecule type" value="Genomic_DNA"/>
</dbReference>
<dbReference type="EC" id="4.1.1.23" evidence="7"/>
<dbReference type="CDD" id="cd04725">
    <property type="entry name" value="OMP_decarboxylase_like"/>
    <property type="match status" value="1"/>
</dbReference>
<dbReference type="SMART" id="SM00934">
    <property type="entry name" value="OMPdecase"/>
    <property type="match status" value="1"/>
</dbReference>
<dbReference type="InterPro" id="IPR018089">
    <property type="entry name" value="OMPdecase_AS"/>
</dbReference>
<evidence type="ECO:0000256" key="3">
    <source>
        <dbReference type="ARBA" id="ARBA00022793"/>
    </source>
</evidence>
<evidence type="ECO:0000256" key="1">
    <source>
        <dbReference type="ARBA" id="ARBA00004861"/>
    </source>
</evidence>
<evidence type="ECO:0000256" key="5">
    <source>
        <dbReference type="ARBA" id="ARBA00023239"/>
    </source>
</evidence>
<dbReference type="Gene3D" id="3.20.20.70">
    <property type="entry name" value="Aldolase class I"/>
    <property type="match status" value="1"/>
</dbReference>
<dbReference type="GO" id="GO:0006207">
    <property type="term" value="P:'de novo' pyrimidine nucleobase biosynthetic process"/>
    <property type="evidence" value="ECO:0007669"/>
    <property type="project" value="InterPro"/>
</dbReference>
<dbReference type="InterPro" id="IPR001754">
    <property type="entry name" value="OMPdeCOase_dom"/>
</dbReference>
<evidence type="ECO:0000256" key="2">
    <source>
        <dbReference type="ARBA" id="ARBA00008847"/>
    </source>
</evidence>
<accession>A0A2T7BPP5</accession>
<organism evidence="9 10">
    <name type="scientific">Chitinophaga parva</name>
    <dbReference type="NCBI Taxonomy" id="2169414"/>
    <lineage>
        <taxon>Bacteria</taxon>
        <taxon>Pseudomonadati</taxon>
        <taxon>Bacteroidota</taxon>
        <taxon>Chitinophagia</taxon>
        <taxon>Chitinophagales</taxon>
        <taxon>Chitinophagaceae</taxon>
        <taxon>Chitinophaga</taxon>
    </lineage>
</organism>
<keyword evidence="10" id="KW-1185">Reference proteome</keyword>
<dbReference type="GO" id="GO:0004590">
    <property type="term" value="F:orotidine-5'-phosphate decarboxylase activity"/>
    <property type="evidence" value="ECO:0007669"/>
    <property type="project" value="UniProtKB-UniRule"/>
</dbReference>
<protein>
    <recommendedName>
        <fullName evidence="7">Orotidine-5'-phosphate decarboxylase</fullName>
        <ecNumber evidence="7">4.1.1.23</ecNumber>
    </recommendedName>
</protein>
<dbReference type="OrthoDB" id="9808470at2"/>
<keyword evidence="4" id="KW-0665">Pyrimidine biosynthesis</keyword>
<evidence type="ECO:0000256" key="6">
    <source>
        <dbReference type="ARBA" id="ARBA00049157"/>
    </source>
</evidence>
<comment type="caution">
    <text evidence="9">The sequence shown here is derived from an EMBL/GenBank/DDBJ whole genome shotgun (WGS) entry which is preliminary data.</text>
</comment>
<dbReference type="UniPathway" id="UPA00070">
    <property type="reaction ID" value="UER00120"/>
</dbReference>